<gene>
    <name evidence="1" type="ORF">HanXRQr2_Chr13g0592771</name>
</gene>
<keyword evidence="2" id="KW-1185">Reference proteome</keyword>
<dbReference type="EMBL" id="MNCJ02000328">
    <property type="protein sequence ID" value="KAF5773804.1"/>
    <property type="molecule type" value="Genomic_DNA"/>
</dbReference>
<evidence type="ECO:0000313" key="2">
    <source>
        <dbReference type="Proteomes" id="UP000215914"/>
    </source>
</evidence>
<protein>
    <submittedName>
        <fullName evidence="1">Uncharacterized protein</fullName>
    </submittedName>
</protein>
<organism evidence="1 2">
    <name type="scientific">Helianthus annuus</name>
    <name type="common">Common sunflower</name>
    <dbReference type="NCBI Taxonomy" id="4232"/>
    <lineage>
        <taxon>Eukaryota</taxon>
        <taxon>Viridiplantae</taxon>
        <taxon>Streptophyta</taxon>
        <taxon>Embryophyta</taxon>
        <taxon>Tracheophyta</taxon>
        <taxon>Spermatophyta</taxon>
        <taxon>Magnoliopsida</taxon>
        <taxon>eudicotyledons</taxon>
        <taxon>Gunneridae</taxon>
        <taxon>Pentapetalae</taxon>
        <taxon>asterids</taxon>
        <taxon>campanulids</taxon>
        <taxon>Asterales</taxon>
        <taxon>Asteraceae</taxon>
        <taxon>Asteroideae</taxon>
        <taxon>Heliantheae alliance</taxon>
        <taxon>Heliantheae</taxon>
        <taxon>Helianthus</taxon>
    </lineage>
</organism>
<reference evidence="1" key="2">
    <citation type="submission" date="2020-06" db="EMBL/GenBank/DDBJ databases">
        <title>Helianthus annuus Genome sequencing and assembly Release 2.</title>
        <authorList>
            <person name="Gouzy J."/>
            <person name="Langlade N."/>
            <person name="Munos S."/>
        </authorList>
    </citation>
    <scope>NUCLEOTIDE SEQUENCE</scope>
    <source>
        <tissue evidence="1">Leaves</tissue>
    </source>
</reference>
<dbReference type="Gramene" id="mRNA:HanXRQr2_Chr13g0592771">
    <property type="protein sequence ID" value="mRNA:HanXRQr2_Chr13g0592771"/>
    <property type="gene ID" value="HanXRQr2_Chr13g0592771"/>
</dbReference>
<name>A0A9K3EIQ8_HELAN</name>
<sequence length="46" mass="4998">MGLYPGSYSQRVFDSGRLGVDLCAGLQDRIGRMVVGISVTSKTYRS</sequence>
<dbReference type="AlphaFoldDB" id="A0A9K3EIQ8"/>
<accession>A0A9K3EIQ8</accession>
<evidence type="ECO:0000313" key="1">
    <source>
        <dbReference type="EMBL" id="KAF5773804.1"/>
    </source>
</evidence>
<proteinExistence type="predicted"/>
<reference evidence="1" key="1">
    <citation type="journal article" date="2017" name="Nature">
        <title>The sunflower genome provides insights into oil metabolism, flowering and Asterid evolution.</title>
        <authorList>
            <person name="Badouin H."/>
            <person name="Gouzy J."/>
            <person name="Grassa C.J."/>
            <person name="Murat F."/>
            <person name="Staton S.E."/>
            <person name="Cottret L."/>
            <person name="Lelandais-Briere C."/>
            <person name="Owens G.L."/>
            <person name="Carrere S."/>
            <person name="Mayjonade B."/>
            <person name="Legrand L."/>
            <person name="Gill N."/>
            <person name="Kane N.C."/>
            <person name="Bowers J.E."/>
            <person name="Hubner S."/>
            <person name="Bellec A."/>
            <person name="Berard A."/>
            <person name="Berges H."/>
            <person name="Blanchet N."/>
            <person name="Boniface M.C."/>
            <person name="Brunel D."/>
            <person name="Catrice O."/>
            <person name="Chaidir N."/>
            <person name="Claudel C."/>
            <person name="Donnadieu C."/>
            <person name="Faraut T."/>
            <person name="Fievet G."/>
            <person name="Helmstetter N."/>
            <person name="King M."/>
            <person name="Knapp S.J."/>
            <person name="Lai Z."/>
            <person name="Le Paslier M.C."/>
            <person name="Lippi Y."/>
            <person name="Lorenzon L."/>
            <person name="Mandel J.R."/>
            <person name="Marage G."/>
            <person name="Marchand G."/>
            <person name="Marquand E."/>
            <person name="Bret-Mestries E."/>
            <person name="Morien E."/>
            <person name="Nambeesan S."/>
            <person name="Nguyen T."/>
            <person name="Pegot-Espagnet P."/>
            <person name="Pouilly N."/>
            <person name="Raftis F."/>
            <person name="Sallet E."/>
            <person name="Schiex T."/>
            <person name="Thomas J."/>
            <person name="Vandecasteele C."/>
            <person name="Vares D."/>
            <person name="Vear F."/>
            <person name="Vautrin S."/>
            <person name="Crespi M."/>
            <person name="Mangin B."/>
            <person name="Burke J.M."/>
            <person name="Salse J."/>
            <person name="Munos S."/>
            <person name="Vincourt P."/>
            <person name="Rieseberg L.H."/>
            <person name="Langlade N.B."/>
        </authorList>
    </citation>
    <scope>NUCLEOTIDE SEQUENCE</scope>
    <source>
        <tissue evidence="1">Leaves</tissue>
    </source>
</reference>
<dbReference type="Proteomes" id="UP000215914">
    <property type="component" value="Unassembled WGS sequence"/>
</dbReference>
<comment type="caution">
    <text evidence="1">The sequence shown here is derived from an EMBL/GenBank/DDBJ whole genome shotgun (WGS) entry which is preliminary data.</text>
</comment>